<feature type="compositionally biased region" description="Basic and acidic residues" evidence="8">
    <location>
        <begin position="294"/>
        <end position="305"/>
    </location>
</feature>
<keyword evidence="7" id="KW-0539">Nucleus</keyword>
<evidence type="ECO:0000256" key="3">
    <source>
        <dbReference type="ARBA" id="ARBA00022771"/>
    </source>
</evidence>
<feature type="compositionally biased region" description="Polar residues" evidence="8">
    <location>
        <begin position="7"/>
        <end position="23"/>
    </location>
</feature>
<dbReference type="AlphaFoldDB" id="A0A317W360"/>
<evidence type="ECO:0000313" key="11">
    <source>
        <dbReference type="Proteomes" id="UP000246702"/>
    </source>
</evidence>
<protein>
    <recommendedName>
        <fullName evidence="9">DEUBAD domain-containing protein</fullName>
    </recommendedName>
</protein>
<proteinExistence type="predicted"/>
<feature type="compositionally biased region" description="Polar residues" evidence="8">
    <location>
        <begin position="316"/>
        <end position="342"/>
    </location>
</feature>
<feature type="compositionally biased region" description="Basic and acidic residues" evidence="8">
    <location>
        <begin position="36"/>
        <end position="45"/>
    </location>
</feature>
<keyword evidence="5" id="KW-0805">Transcription regulation</keyword>
<comment type="subcellular location">
    <subcellularLocation>
        <location evidence="1">Nucleus</location>
    </subcellularLocation>
</comment>
<dbReference type="GO" id="GO:0008270">
    <property type="term" value="F:zinc ion binding"/>
    <property type="evidence" value="ECO:0007669"/>
    <property type="project" value="UniProtKB-KW"/>
</dbReference>
<dbReference type="OrthoDB" id="2289918at2759"/>
<feature type="compositionally biased region" description="Polar residues" evidence="8">
    <location>
        <begin position="368"/>
        <end position="392"/>
    </location>
</feature>
<feature type="region of interest" description="Disordered" evidence="8">
    <location>
        <begin position="273"/>
        <end position="394"/>
    </location>
</feature>
<dbReference type="RefSeq" id="XP_025465545.1">
    <property type="nucleotide sequence ID" value="XM_025608348.1"/>
</dbReference>
<evidence type="ECO:0000256" key="5">
    <source>
        <dbReference type="ARBA" id="ARBA00023015"/>
    </source>
</evidence>
<feature type="non-terminal residue" evidence="10">
    <location>
        <position position="1"/>
    </location>
</feature>
<dbReference type="GO" id="GO:0005634">
    <property type="term" value="C:nucleus"/>
    <property type="evidence" value="ECO:0007669"/>
    <property type="project" value="UniProtKB-SubCell"/>
</dbReference>
<keyword evidence="3" id="KW-0863">Zinc-finger</keyword>
<dbReference type="InterPro" id="IPR028020">
    <property type="entry name" value="ASX_DEUBAD_dom"/>
</dbReference>
<keyword evidence="2" id="KW-0479">Metal-binding</keyword>
<feature type="domain" description="DEUBAD" evidence="9">
    <location>
        <begin position="50"/>
        <end position="170"/>
    </location>
</feature>
<dbReference type="Pfam" id="PF13919">
    <property type="entry name" value="ASXH"/>
    <property type="match status" value="1"/>
</dbReference>
<evidence type="ECO:0000256" key="7">
    <source>
        <dbReference type="ARBA" id="ARBA00023242"/>
    </source>
</evidence>
<evidence type="ECO:0000256" key="8">
    <source>
        <dbReference type="SAM" id="MobiDB-lite"/>
    </source>
</evidence>
<keyword evidence="11" id="KW-1185">Reference proteome</keyword>
<dbReference type="PROSITE" id="PS51916">
    <property type="entry name" value="DEUBAD"/>
    <property type="match status" value="1"/>
</dbReference>
<feature type="compositionally biased region" description="Polar residues" evidence="8">
    <location>
        <begin position="282"/>
        <end position="291"/>
    </location>
</feature>
<dbReference type="EMBL" id="MSFK01000021">
    <property type="protein sequence ID" value="PWY80943.1"/>
    <property type="molecule type" value="Genomic_DNA"/>
</dbReference>
<feature type="region of interest" description="Disordered" evidence="8">
    <location>
        <begin position="249"/>
        <end position="268"/>
    </location>
</feature>
<feature type="region of interest" description="Disordered" evidence="8">
    <location>
        <begin position="1"/>
        <end position="49"/>
    </location>
</feature>
<feature type="region of interest" description="Disordered" evidence="8">
    <location>
        <begin position="84"/>
        <end position="107"/>
    </location>
</feature>
<reference evidence="10 11" key="1">
    <citation type="submission" date="2016-12" db="EMBL/GenBank/DDBJ databases">
        <title>The genomes of Aspergillus section Nigri reveals drivers in fungal speciation.</title>
        <authorList>
            <consortium name="DOE Joint Genome Institute"/>
            <person name="Vesth T.C."/>
            <person name="Nybo J."/>
            <person name="Theobald S."/>
            <person name="Brandl J."/>
            <person name="Frisvad J.C."/>
            <person name="Nielsen K.F."/>
            <person name="Lyhne E.K."/>
            <person name="Kogle M.E."/>
            <person name="Kuo A."/>
            <person name="Riley R."/>
            <person name="Clum A."/>
            <person name="Nolan M."/>
            <person name="Lipzen A."/>
            <person name="Salamov A."/>
            <person name="Henrissat B."/>
            <person name="Wiebenga A."/>
            <person name="De Vries R.P."/>
            <person name="Grigoriev I.V."/>
            <person name="Mortensen U.H."/>
            <person name="Andersen M.R."/>
            <person name="Baker S.E."/>
        </authorList>
    </citation>
    <scope>NUCLEOTIDE SEQUENCE [LARGE SCALE GENOMIC DNA]</scope>
    <source>
        <strain evidence="10 11">CBS 115572</strain>
    </source>
</reference>
<dbReference type="GeneID" id="37110491"/>
<evidence type="ECO:0000256" key="2">
    <source>
        <dbReference type="ARBA" id="ARBA00022723"/>
    </source>
</evidence>
<evidence type="ECO:0000256" key="6">
    <source>
        <dbReference type="ARBA" id="ARBA00023163"/>
    </source>
</evidence>
<evidence type="ECO:0000256" key="4">
    <source>
        <dbReference type="ARBA" id="ARBA00022833"/>
    </source>
</evidence>
<evidence type="ECO:0000313" key="10">
    <source>
        <dbReference type="EMBL" id="PWY80943.1"/>
    </source>
</evidence>
<accession>A0A317W360</accession>
<keyword evidence="4" id="KW-0862">Zinc</keyword>
<dbReference type="InterPro" id="IPR044867">
    <property type="entry name" value="DEUBAD_dom"/>
</dbReference>
<sequence length="456" mass="51086">RSRSSRSVKATEQSNAGKSSCAMSPTKAKPKRNPRRAKDQWDEQHLMTSAKSPLVNLDLVKLLANPQAWECLEESEKQEILNLLPDNAHPDPSSLPDDPDAKIPPPPQSFLRYSNEWRDGIRHFQLDLENGHYDPVWQLQAKQAMQERAAGKFDKFKEEEFEQFWGQKQKLDRTLVAGQSSQVKLETLTDNGVIQEGDMWKYSRCFSKGSEKILVEKEVRIVRIDGTRLSFVMPPGQRVFLAALSGPTNQNQDCNQEQSQEPVDGQQESIAAQTDLREHTRTSQTTEAGSSNKRKSEFEHGDCKRHCSQPPEPNDQVASSTEPTETTTDVAADTISPSTSAEAVSLTEGADGSAETSVKPRNAVEASDITSQSAPEPTQESTQVSMPAQSTDDNTDEILVENIRGLTALTTKIREVDGRIDKCPNGNAWKEFRAYRNNQDMGSLWEVRQAWFQRKK</sequence>
<keyword evidence="6" id="KW-0804">Transcription</keyword>
<comment type="caution">
    <text evidence="10">The sequence shown here is derived from an EMBL/GenBank/DDBJ whole genome shotgun (WGS) entry which is preliminary data.</text>
</comment>
<name>A0A317W360_9EURO</name>
<gene>
    <name evidence="10" type="ORF">BO94DRAFT_470639</name>
</gene>
<dbReference type="Proteomes" id="UP000246702">
    <property type="component" value="Unassembled WGS sequence"/>
</dbReference>
<dbReference type="STRING" id="1450535.A0A317W360"/>
<evidence type="ECO:0000256" key="1">
    <source>
        <dbReference type="ARBA" id="ARBA00004123"/>
    </source>
</evidence>
<organism evidence="10 11">
    <name type="scientific">Aspergillus sclerotioniger CBS 115572</name>
    <dbReference type="NCBI Taxonomy" id="1450535"/>
    <lineage>
        <taxon>Eukaryota</taxon>
        <taxon>Fungi</taxon>
        <taxon>Dikarya</taxon>
        <taxon>Ascomycota</taxon>
        <taxon>Pezizomycotina</taxon>
        <taxon>Eurotiomycetes</taxon>
        <taxon>Eurotiomycetidae</taxon>
        <taxon>Eurotiales</taxon>
        <taxon>Aspergillaceae</taxon>
        <taxon>Aspergillus</taxon>
        <taxon>Aspergillus subgen. Circumdati</taxon>
    </lineage>
</organism>
<evidence type="ECO:0000259" key="9">
    <source>
        <dbReference type="PROSITE" id="PS51916"/>
    </source>
</evidence>